<dbReference type="GO" id="GO:0016491">
    <property type="term" value="F:oxidoreductase activity"/>
    <property type="evidence" value="ECO:0007669"/>
    <property type="project" value="UniProtKB-KW"/>
</dbReference>
<dbReference type="PANTHER" id="PTHR47706">
    <property type="entry name" value="NMRA-LIKE FAMILY PROTEIN"/>
    <property type="match status" value="1"/>
</dbReference>
<dbReference type="AlphaFoldDB" id="A0A0C3GSZ3"/>
<keyword evidence="5" id="KW-1185">Reference proteome</keyword>
<evidence type="ECO:0000313" key="5">
    <source>
        <dbReference type="Proteomes" id="UP000054321"/>
    </source>
</evidence>
<dbReference type="OrthoDB" id="9974981at2759"/>
<dbReference type="InterPro" id="IPR008030">
    <property type="entry name" value="NmrA-like"/>
</dbReference>
<accession>A0A0C3GSZ3</accession>
<protein>
    <recommendedName>
        <fullName evidence="3">NmrA-like domain-containing protein</fullName>
    </recommendedName>
</protein>
<dbReference type="PANTHER" id="PTHR47706:SF1">
    <property type="entry name" value="CIPA-LIKE, PUTATIVE (AFU_ORTHOLOGUE AFUA_1G12460)-RELATED"/>
    <property type="match status" value="1"/>
</dbReference>
<name>A0A0C3GSZ3_OIDMZ</name>
<reference evidence="5" key="2">
    <citation type="submission" date="2015-01" db="EMBL/GenBank/DDBJ databases">
        <title>Evolutionary Origins and Diversification of the Mycorrhizal Mutualists.</title>
        <authorList>
            <consortium name="DOE Joint Genome Institute"/>
            <consortium name="Mycorrhizal Genomics Consortium"/>
            <person name="Kohler A."/>
            <person name="Kuo A."/>
            <person name="Nagy L.G."/>
            <person name="Floudas D."/>
            <person name="Copeland A."/>
            <person name="Barry K.W."/>
            <person name="Cichocki N."/>
            <person name="Veneault-Fourrey C."/>
            <person name="LaButti K."/>
            <person name="Lindquist E.A."/>
            <person name="Lipzen A."/>
            <person name="Lundell T."/>
            <person name="Morin E."/>
            <person name="Murat C."/>
            <person name="Riley R."/>
            <person name="Ohm R."/>
            <person name="Sun H."/>
            <person name="Tunlid A."/>
            <person name="Henrissat B."/>
            <person name="Grigoriev I.V."/>
            <person name="Hibbett D.S."/>
            <person name="Martin F."/>
        </authorList>
    </citation>
    <scope>NUCLEOTIDE SEQUENCE [LARGE SCALE GENOMIC DNA]</scope>
    <source>
        <strain evidence="5">Zn</strain>
    </source>
</reference>
<dbReference type="STRING" id="913774.A0A0C3GSZ3"/>
<dbReference type="InterPro" id="IPR036291">
    <property type="entry name" value="NAD(P)-bd_dom_sf"/>
</dbReference>
<dbReference type="Pfam" id="PF05368">
    <property type="entry name" value="NmrA"/>
    <property type="match status" value="1"/>
</dbReference>
<dbReference type="InterPro" id="IPR045312">
    <property type="entry name" value="PCBER-like"/>
</dbReference>
<dbReference type="HOGENOM" id="CLU_044876_3_2_1"/>
<dbReference type="InParanoid" id="A0A0C3GSZ3"/>
<keyword evidence="2" id="KW-0560">Oxidoreductase</keyword>
<evidence type="ECO:0000256" key="1">
    <source>
        <dbReference type="ARBA" id="ARBA00022857"/>
    </source>
</evidence>
<keyword evidence="1" id="KW-0521">NADP</keyword>
<proteinExistence type="predicted"/>
<evidence type="ECO:0000259" key="3">
    <source>
        <dbReference type="Pfam" id="PF05368"/>
    </source>
</evidence>
<dbReference type="InterPro" id="IPR051609">
    <property type="entry name" value="NmrA/Isoflavone_reductase-like"/>
</dbReference>
<feature type="domain" description="NmrA-like" evidence="3">
    <location>
        <begin position="5"/>
        <end position="221"/>
    </location>
</feature>
<reference evidence="4 5" key="1">
    <citation type="submission" date="2014-04" db="EMBL/GenBank/DDBJ databases">
        <authorList>
            <consortium name="DOE Joint Genome Institute"/>
            <person name="Kuo A."/>
            <person name="Martino E."/>
            <person name="Perotto S."/>
            <person name="Kohler A."/>
            <person name="Nagy L.G."/>
            <person name="Floudas D."/>
            <person name="Copeland A."/>
            <person name="Barry K.W."/>
            <person name="Cichocki N."/>
            <person name="Veneault-Fourrey C."/>
            <person name="LaButti K."/>
            <person name="Lindquist E.A."/>
            <person name="Lipzen A."/>
            <person name="Lundell T."/>
            <person name="Morin E."/>
            <person name="Murat C."/>
            <person name="Sun H."/>
            <person name="Tunlid A."/>
            <person name="Henrissat B."/>
            <person name="Grigoriev I.V."/>
            <person name="Hibbett D.S."/>
            <person name="Martin F."/>
            <person name="Nordberg H.P."/>
            <person name="Cantor M.N."/>
            <person name="Hua S.X."/>
        </authorList>
    </citation>
    <scope>NUCLEOTIDE SEQUENCE [LARGE SCALE GENOMIC DNA]</scope>
    <source>
        <strain evidence="4 5">Zn</strain>
    </source>
</reference>
<dbReference type="EMBL" id="KN832890">
    <property type="protein sequence ID" value="KIM94489.1"/>
    <property type="molecule type" value="Genomic_DNA"/>
</dbReference>
<organism evidence="4 5">
    <name type="scientific">Oidiodendron maius (strain Zn)</name>
    <dbReference type="NCBI Taxonomy" id="913774"/>
    <lineage>
        <taxon>Eukaryota</taxon>
        <taxon>Fungi</taxon>
        <taxon>Dikarya</taxon>
        <taxon>Ascomycota</taxon>
        <taxon>Pezizomycotina</taxon>
        <taxon>Leotiomycetes</taxon>
        <taxon>Leotiomycetes incertae sedis</taxon>
        <taxon>Myxotrichaceae</taxon>
        <taxon>Oidiodendron</taxon>
    </lineage>
</organism>
<dbReference type="SUPFAM" id="SSF51735">
    <property type="entry name" value="NAD(P)-binding Rossmann-fold domains"/>
    <property type="match status" value="1"/>
</dbReference>
<evidence type="ECO:0000313" key="4">
    <source>
        <dbReference type="EMBL" id="KIM94489.1"/>
    </source>
</evidence>
<dbReference type="Proteomes" id="UP000054321">
    <property type="component" value="Unassembled WGS sequence"/>
</dbReference>
<gene>
    <name evidence="4" type="ORF">OIDMADRAFT_207670</name>
</gene>
<evidence type="ECO:0000256" key="2">
    <source>
        <dbReference type="ARBA" id="ARBA00023002"/>
    </source>
</evidence>
<sequence length="299" mass="32163">MSAIKNVTLVGGSGRLGSFVLDKLLASNKFNVQVLKRAGSSSTFAAGTKVVEADFEDVESLKAAFQGQDAVASLIGDAGVLSQKLMVDAAVAAGVKRFLPSNFGSNMSNPNSRKLPVFGRKIIVEDYLIEKSKTTELTYSFVYVGGFTDFALRNKVIMDFSKYTPTIFNGGDSQFSTTSMPTVGDAVVGVLSHPAETRNRPVYVSEIILTQNQLLAVAKKIAPGKPWAPVNVDLDVVVAGAKERFAQGIHDLPTVIPILLKSIVDPEYGVKFTENDNELLGIKGKTEEYLVELITPLIN</sequence>
<dbReference type="CDD" id="cd05259">
    <property type="entry name" value="PCBER_SDR_a"/>
    <property type="match status" value="1"/>
</dbReference>
<dbReference type="Gene3D" id="3.40.50.720">
    <property type="entry name" value="NAD(P)-binding Rossmann-like Domain"/>
    <property type="match status" value="1"/>
</dbReference>